<dbReference type="GO" id="GO:0003700">
    <property type="term" value="F:DNA-binding transcription factor activity"/>
    <property type="evidence" value="ECO:0007669"/>
    <property type="project" value="TreeGrafter"/>
</dbReference>
<dbReference type="Proteomes" id="UP000522720">
    <property type="component" value="Unassembled WGS sequence"/>
</dbReference>
<organism evidence="4 5">
    <name type="scientific">Streptococcus ovuberis</name>
    <dbReference type="NCBI Taxonomy" id="1936207"/>
    <lineage>
        <taxon>Bacteria</taxon>
        <taxon>Bacillati</taxon>
        <taxon>Bacillota</taxon>
        <taxon>Bacilli</taxon>
        <taxon>Lactobacillales</taxon>
        <taxon>Streptococcaceae</taxon>
        <taxon>Streptococcus</taxon>
    </lineage>
</organism>
<dbReference type="PANTHER" id="PTHR30055:SF178">
    <property type="entry name" value="POSSIBLE TRANSCRIPTIONAL REGULATORY PROTEIN"/>
    <property type="match status" value="1"/>
</dbReference>
<dbReference type="Gene3D" id="1.10.357.10">
    <property type="entry name" value="Tetracycline Repressor, domain 2"/>
    <property type="match status" value="1"/>
</dbReference>
<dbReference type="InterPro" id="IPR041483">
    <property type="entry name" value="TetR_C_34"/>
</dbReference>
<dbReference type="Pfam" id="PF00440">
    <property type="entry name" value="TetR_N"/>
    <property type="match status" value="1"/>
</dbReference>
<proteinExistence type="predicted"/>
<dbReference type="InterPro" id="IPR050109">
    <property type="entry name" value="HTH-type_TetR-like_transc_reg"/>
</dbReference>
<dbReference type="RefSeq" id="WP_168548398.1">
    <property type="nucleotide sequence ID" value="NZ_JAAXPR010000002.1"/>
</dbReference>
<dbReference type="InterPro" id="IPR009057">
    <property type="entry name" value="Homeodomain-like_sf"/>
</dbReference>
<comment type="caution">
    <text evidence="4">The sequence shown here is derived from an EMBL/GenBank/DDBJ whole genome shotgun (WGS) entry which is preliminary data.</text>
</comment>
<evidence type="ECO:0000259" key="3">
    <source>
        <dbReference type="PROSITE" id="PS50977"/>
    </source>
</evidence>
<gene>
    <name evidence="4" type="ORF">HF992_02045</name>
</gene>
<dbReference type="PANTHER" id="PTHR30055">
    <property type="entry name" value="HTH-TYPE TRANSCRIPTIONAL REGULATOR RUTR"/>
    <property type="match status" value="1"/>
</dbReference>
<dbReference type="InterPro" id="IPR001647">
    <property type="entry name" value="HTH_TetR"/>
</dbReference>
<feature type="domain" description="HTH tetR-type" evidence="3">
    <location>
        <begin position="13"/>
        <end position="73"/>
    </location>
</feature>
<dbReference type="PRINTS" id="PR00455">
    <property type="entry name" value="HTHTETR"/>
</dbReference>
<dbReference type="Pfam" id="PF17929">
    <property type="entry name" value="TetR_C_34"/>
    <property type="match status" value="1"/>
</dbReference>
<dbReference type="GO" id="GO:0000976">
    <property type="term" value="F:transcription cis-regulatory region binding"/>
    <property type="evidence" value="ECO:0007669"/>
    <property type="project" value="TreeGrafter"/>
</dbReference>
<keyword evidence="5" id="KW-1185">Reference proteome</keyword>
<evidence type="ECO:0000256" key="1">
    <source>
        <dbReference type="ARBA" id="ARBA00023125"/>
    </source>
</evidence>
<dbReference type="EMBL" id="JAAXPR010000002">
    <property type="protein sequence ID" value="NKZ19646.1"/>
    <property type="molecule type" value="Genomic_DNA"/>
</dbReference>
<protein>
    <submittedName>
        <fullName evidence="4">TetR/AcrR family transcriptional regulator</fullName>
    </submittedName>
</protein>
<sequence length="212" mass="24872">MGQKRARTPQEIDDRKQLILERAKELFLTTDYADLTLVAIAKDLELSRPAVYHYFRSKEELFLALLKEEYLACEQRLQEALPHRVSQEQFCQSLVDCSFDSPLFIKLLSLHASALEAKLGYDFTYQFKKDTLPFFKTIYHLISQQFPQASEASIRLFMTQYNLLMTTCYQYSHIPDDQRQIMAKLKPFGDLPFLEARQFFSQTLCSLIEKVQ</sequence>
<evidence type="ECO:0000256" key="2">
    <source>
        <dbReference type="PROSITE-ProRule" id="PRU00335"/>
    </source>
</evidence>
<name>A0A7X6MYD2_9STRE</name>
<evidence type="ECO:0000313" key="4">
    <source>
        <dbReference type="EMBL" id="NKZ19646.1"/>
    </source>
</evidence>
<accession>A0A7X6MYD2</accession>
<feature type="DNA-binding region" description="H-T-H motif" evidence="2">
    <location>
        <begin position="36"/>
        <end position="55"/>
    </location>
</feature>
<dbReference type="SUPFAM" id="SSF46689">
    <property type="entry name" value="Homeodomain-like"/>
    <property type="match status" value="1"/>
</dbReference>
<reference evidence="4 5" key="1">
    <citation type="submission" date="2020-04" db="EMBL/GenBank/DDBJ databases">
        <title>MicrobeNet Type strains.</title>
        <authorList>
            <person name="Nicholson A.C."/>
        </authorList>
    </citation>
    <scope>NUCLEOTIDE SEQUENCE [LARGE SCALE GENOMIC DNA]</scope>
    <source>
        <strain evidence="4 5">CCUG 69612</strain>
    </source>
</reference>
<keyword evidence="1 2" id="KW-0238">DNA-binding</keyword>
<dbReference type="AlphaFoldDB" id="A0A7X6MYD2"/>
<evidence type="ECO:0000313" key="5">
    <source>
        <dbReference type="Proteomes" id="UP000522720"/>
    </source>
</evidence>
<dbReference type="PROSITE" id="PS50977">
    <property type="entry name" value="HTH_TETR_2"/>
    <property type="match status" value="1"/>
</dbReference>